<sequence>MNRLSDSLPAAAASLAASAASAASDASAATATTDAPAASWPLPATLPALIRQAAARYGAQSAIIDGDVRISYADLLQRSQAVARALLAHGVQAGERVAIWAPNLHEWIVAACGIHAAAAVLVPINTRMKGPEAADILARSGTRLLFCIGDFLGQNYPALLKGLRPASLEHLVVLRQAPSPQGAADGTLGWDGFLASGAATDPALVEARERTLSANSTADLMFTSGTTGRPKGVMAAHGPTIRAFEEWSQVVGLGALDRYLIVNPFFHTFGYKAGWVAAFIRGATVYPQQVFDADAVLARIASDRISFMPGPPTLFLTMLAHPRLKDFDLSSLRSAVTGAATVPPVLISRMREELGIANVTTAYGLTECGGCATVCDPSDSVETVAGTCGRALPGTEVRCVDGQGQSVAAGEAGEVLLRGYHVMQGYFEDPQATHEAIDADGWLHTGDVGVLDERGYLRITDRLKDMFITGGFNVYPAEVERLLSPHPAIAQVAVIGVADERMGEVGCACVVLREGVTLSEAELIAWARTAMANYKVPRLVRFYEALPVNASNKVDKKLLRV</sequence>
<dbReference type="InterPro" id="IPR025110">
    <property type="entry name" value="AMP-bd_C"/>
</dbReference>
<comment type="similarity">
    <text evidence="1">Belongs to the ATP-dependent AMP-binding enzyme family.</text>
</comment>
<dbReference type="RefSeq" id="WP_117178624.1">
    <property type="nucleotide sequence ID" value="NZ_QFZK01000010.1"/>
</dbReference>
<dbReference type="Gene3D" id="3.40.50.12780">
    <property type="entry name" value="N-terminal domain of ligase-like"/>
    <property type="match status" value="1"/>
</dbReference>
<proteinExistence type="inferred from homology"/>
<dbReference type="GO" id="GO:0006631">
    <property type="term" value="P:fatty acid metabolic process"/>
    <property type="evidence" value="ECO:0007669"/>
    <property type="project" value="TreeGrafter"/>
</dbReference>
<dbReference type="InterPro" id="IPR045851">
    <property type="entry name" value="AMP-bd_C_sf"/>
</dbReference>
<dbReference type="PROSITE" id="PS00455">
    <property type="entry name" value="AMP_BINDING"/>
    <property type="match status" value="1"/>
</dbReference>
<dbReference type="EMBL" id="QFZK01000010">
    <property type="protein sequence ID" value="RFO96024.1"/>
    <property type="molecule type" value="Genomic_DNA"/>
</dbReference>
<evidence type="ECO:0000256" key="2">
    <source>
        <dbReference type="ARBA" id="ARBA00022598"/>
    </source>
</evidence>
<dbReference type="SUPFAM" id="SSF56801">
    <property type="entry name" value="Acetyl-CoA synthetase-like"/>
    <property type="match status" value="1"/>
</dbReference>
<dbReference type="NCBIfam" id="NF005801">
    <property type="entry name" value="PRK07656.1"/>
    <property type="match status" value="1"/>
</dbReference>
<evidence type="ECO:0000313" key="6">
    <source>
        <dbReference type="EMBL" id="RFO96024.1"/>
    </source>
</evidence>
<feature type="signal peptide" evidence="3">
    <location>
        <begin position="1"/>
        <end position="22"/>
    </location>
</feature>
<dbReference type="Gene3D" id="3.30.300.30">
    <property type="match status" value="1"/>
</dbReference>
<organism evidence="6 7">
    <name type="scientific">Rhodoferax lacus</name>
    <dbReference type="NCBI Taxonomy" id="2184758"/>
    <lineage>
        <taxon>Bacteria</taxon>
        <taxon>Pseudomonadati</taxon>
        <taxon>Pseudomonadota</taxon>
        <taxon>Betaproteobacteria</taxon>
        <taxon>Burkholderiales</taxon>
        <taxon>Comamonadaceae</taxon>
        <taxon>Rhodoferax</taxon>
    </lineage>
</organism>
<comment type="caution">
    <text evidence="6">The sequence shown here is derived from an EMBL/GenBank/DDBJ whole genome shotgun (WGS) entry which is preliminary data.</text>
</comment>
<evidence type="ECO:0000313" key="7">
    <source>
        <dbReference type="Proteomes" id="UP000260665"/>
    </source>
</evidence>
<feature type="chain" id="PRO_5017734063" evidence="3">
    <location>
        <begin position="23"/>
        <end position="561"/>
    </location>
</feature>
<dbReference type="Pfam" id="PF13193">
    <property type="entry name" value="AMP-binding_C"/>
    <property type="match status" value="1"/>
</dbReference>
<dbReference type="OrthoDB" id="9766486at2"/>
<reference evidence="6 7" key="1">
    <citation type="submission" date="2018-05" db="EMBL/GenBank/DDBJ databases">
        <title>Rhodoferax soyangensis sp.nov., isolated from an oligotrophic freshwater lake.</title>
        <authorList>
            <person name="Park M."/>
        </authorList>
    </citation>
    <scope>NUCLEOTIDE SEQUENCE [LARGE SCALE GENOMIC DNA]</scope>
    <source>
        <strain evidence="6 7">IMCC26218</strain>
    </source>
</reference>
<evidence type="ECO:0000259" key="4">
    <source>
        <dbReference type="Pfam" id="PF00501"/>
    </source>
</evidence>
<feature type="domain" description="AMP-dependent synthetase/ligase" evidence="4">
    <location>
        <begin position="51"/>
        <end position="427"/>
    </location>
</feature>
<dbReference type="PANTHER" id="PTHR43201">
    <property type="entry name" value="ACYL-COA SYNTHETASE"/>
    <property type="match status" value="1"/>
</dbReference>
<feature type="domain" description="AMP-binding enzyme C-terminal" evidence="5">
    <location>
        <begin position="478"/>
        <end position="553"/>
    </location>
</feature>
<dbReference type="Proteomes" id="UP000260665">
    <property type="component" value="Unassembled WGS sequence"/>
</dbReference>
<dbReference type="PANTHER" id="PTHR43201:SF5">
    <property type="entry name" value="MEDIUM-CHAIN ACYL-COA LIGASE ACSF2, MITOCHONDRIAL"/>
    <property type="match status" value="1"/>
</dbReference>
<keyword evidence="3" id="KW-0732">Signal</keyword>
<dbReference type="Pfam" id="PF00501">
    <property type="entry name" value="AMP-binding"/>
    <property type="match status" value="1"/>
</dbReference>
<dbReference type="GO" id="GO:0031956">
    <property type="term" value="F:medium-chain fatty acid-CoA ligase activity"/>
    <property type="evidence" value="ECO:0007669"/>
    <property type="project" value="TreeGrafter"/>
</dbReference>
<keyword evidence="7" id="KW-1185">Reference proteome</keyword>
<evidence type="ECO:0000256" key="1">
    <source>
        <dbReference type="ARBA" id="ARBA00006432"/>
    </source>
</evidence>
<dbReference type="InterPro" id="IPR000873">
    <property type="entry name" value="AMP-dep_synth/lig_dom"/>
</dbReference>
<dbReference type="InterPro" id="IPR020845">
    <property type="entry name" value="AMP-binding_CS"/>
</dbReference>
<name>A0A3E1R9I1_9BURK</name>
<evidence type="ECO:0000256" key="3">
    <source>
        <dbReference type="SAM" id="SignalP"/>
    </source>
</evidence>
<dbReference type="AlphaFoldDB" id="A0A3E1R9I1"/>
<gene>
    <name evidence="6" type="ORF">DIC66_14990</name>
</gene>
<protein>
    <submittedName>
        <fullName evidence="6">Fatty acid--CoA ligase</fullName>
    </submittedName>
</protein>
<evidence type="ECO:0000259" key="5">
    <source>
        <dbReference type="Pfam" id="PF13193"/>
    </source>
</evidence>
<accession>A0A3E1R9I1</accession>
<dbReference type="InterPro" id="IPR042099">
    <property type="entry name" value="ANL_N_sf"/>
</dbReference>
<keyword evidence="2 6" id="KW-0436">Ligase</keyword>